<dbReference type="GO" id="GO:0005634">
    <property type="term" value="C:nucleus"/>
    <property type="evidence" value="ECO:0007669"/>
    <property type="project" value="UniProtKB-SubCell"/>
</dbReference>
<proteinExistence type="predicted"/>
<comment type="caution">
    <text evidence="9">The sequence shown here is derived from an EMBL/GenBank/DDBJ whole genome shotgun (WGS) entry which is preliminary data.</text>
</comment>
<dbReference type="InterPro" id="IPR036412">
    <property type="entry name" value="HAD-like_sf"/>
</dbReference>
<dbReference type="AlphaFoldDB" id="A0A9D4YNV8"/>
<dbReference type="Pfam" id="PF03031">
    <property type="entry name" value="NIF"/>
    <property type="match status" value="1"/>
</dbReference>
<organism evidence="9 10">
    <name type="scientific">Pisum sativum</name>
    <name type="common">Garden pea</name>
    <name type="synonym">Lathyrus oleraceus</name>
    <dbReference type="NCBI Taxonomy" id="3888"/>
    <lineage>
        <taxon>Eukaryota</taxon>
        <taxon>Viridiplantae</taxon>
        <taxon>Streptophyta</taxon>
        <taxon>Embryophyta</taxon>
        <taxon>Tracheophyta</taxon>
        <taxon>Spermatophyta</taxon>
        <taxon>Magnoliopsida</taxon>
        <taxon>eudicotyledons</taxon>
        <taxon>Gunneridae</taxon>
        <taxon>Pentapetalae</taxon>
        <taxon>rosids</taxon>
        <taxon>fabids</taxon>
        <taxon>Fabales</taxon>
        <taxon>Fabaceae</taxon>
        <taxon>Papilionoideae</taxon>
        <taxon>50 kb inversion clade</taxon>
        <taxon>NPAAA clade</taxon>
        <taxon>Hologalegina</taxon>
        <taxon>IRL clade</taxon>
        <taxon>Fabeae</taxon>
        <taxon>Lathyrus</taxon>
    </lineage>
</organism>
<dbReference type="InterPro" id="IPR039189">
    <property type="entry name" value="Fcp1"/>
</dbReference>
<protein>
    <recommendedName>
        <fullName evidence="6">RNA polymerase II C-terminal domain phosphatase-like</fullName>
        <ecNumber evidence="6">3.1.3.16</ecNumber>
    </recommendedName>
</protein>
<dbReference type="EMBL" id="JAMSHJ010000001">
    <property type="protein sequence ID" value="KAI5440850.1"/>
    <property type="molecule type" value="Genomic_DNA"/>
</dbReference>
<dbReference type="Proteomes" id="UP001058974">
    <property type="component" value="Chromosome 1"/>
</dbReference>
<dbReference type="NCBIfam" id="TIGR02250">
    <property type="entry name" value="FCP1_euk"/>
    <property type="match status" value="1"/>
</dbReference>
<sequence>MAIIQMSAVTDSSDSDESDDLIAYIEDELDESSSNSSSDNEAESQNELEGFSPASPLNNTVHFIPPIFSPFVNKNTFNLFPVPSVKVDVCIHPGSFGGMCICCGQTLDGESGLLFGYIHKGLRLHDVEVSRLRNIDMKNLLCRKKLYLVLDLDHTLLNSTTLNRLSQEEMPIITQKSYLEGSLFMMEQLQMVTKLRPFVRTFLKEASEIFDMCIYTMGDRSYALEMARLLDPQREYFNANVISRDDGTRRRKKDLRMVLEKESAILILDDTERVSALLISDLFWLNYLIGMFGDS</sequence>
<feature type="domain" description="FCP1 homology" evidence="8">
    <location>
        <begin position="141"/>
        <end position="295"/>
    </location>
</feature>
<keyword evidence="10" id="KW-1185">Reference proteome</keyword>
<gene>
    <name evidence="9" type="ORF">KIW84_010349</name>
</gene>
<evidence type="ECO:0000259" key="8">
    <source>
        <dbReference type="PROSITE" id="PS50969"/>
    </source>
</evidence>
<dbReference type="EC" id="3.1.3.16" evidence="6"/>
<evidence type="ECO:0000256" key="7">
    <source>
        <dbReference type="SAM" id="MobiDB-lite"/>
    </source>
</evidence>
<comment type="function">
    <text evidence="6">This promotes the activity of RNA polymerase II.</text>
</comment>
<dbReference type="Gene3D" id="3.40.50.1000">
    <property type="entry name" value="HAD superfamily/HAD-like"/>
    <property type="match status" value="1"/>
</dbReference>
<dbReference type="SMART" id="SM00577">
    <property type="entry name" value="CPDc"/>
    <property type="match status" value="1"/>
</dbReference>
<evidence type="ECO:0000256" key="4">
    <source>
        <dbReference type="ARBA" id="ARBA00047761"/>
    </source>
</evidence>
<evidence type="ECO:0000256" key="2">
    <source>
        <dbReference type="ARBA" id="ARBA00022801"/>
    </source>
</evidence>
<name>A0A9D4YNV8_PEA</name>
<dbReference type="PROSITE" id="PS50969">
    <property type="entry name" value="FCP1"/>
    <property type="match status" value="1"/>
</dbReference>
<dbReference type="PANTHER" id="PTHR23081">
    <property type="entry name" value="RNA POLYMERASE II CTD PHOSPHATASE"/>
    <property type="match status" value="1"/>
</dbReference>
<feature type="region of interest" description="Disordered" evidence="7">
    <location>
        <begin position="1"/>
        <end position="51"/>
    </location>
</feature>
<reference evidence="9 10" key="1">
    <citation type="journal article" date="2022" name="Nat. Genet.">
        <title>Improved pea reference genome and pan-genome highlight genomic features and evolutionary characteristics.</title>
        <authorList>
            <person name="Yang T."/>
            <person name="Liu R."/>
            <person name="Luo Y."/>
            <person name="Hu S."/>
            <person name="Wang D."/>
            <person name="Wang C."/>
            <person name="Pandey M.K."/>
            <person name="Ge S."/>
            <person name="Xu Q."/>
            <person name="Li N."/>
            <person name="Li G."/>
            <person name="Huang Y."/>
            <person name="Saxena R.K."/>
            <person name="Ji Y."/>
            <person name="Li M."/>
            <person name="Yan X."/>
            <person name="He Y."/>
            <person name="Liu Y."/>
            <person name="Wang X."/>
            <person name="Xiang C."/>
            <person name="Varshney R.K."/>
            <person name="Ding H."/>
            <person name="Gao S."/>
            <person name="Zong X."/>
        </authorList>
    </citation>
    <scope>NUCLEOTIDE SEQUENCE [LARGE SCALE GENOMIC DNA]</scope>
    <source>
        <strain evidence="9 10">cv. Zhongwan 6</strain>
    </source>
</reference>
<evidence type="ECO:0000313" key="10">
    <source>
        <dbReference type="Proteomes" id="UP001058974"/>
    </source>
</evidence>
<feature type="compositionally biased region" description="Acidic residues" evidence="7">
    <location>
        <begin position="13"/>
        <end position="31"/>
    </location>
</feature>
<dbReference type="GO" id="GO:0008420">
    <property type="term" value="F:RNA polymerase II CTD heptapeptide repeat phosphatase activity"/>
    <property type="evidence" value="ECO:0007669"/>
    <property type="project" value="UniProtKB-UniRule"/>
</dbReference>
<dbReference type="InterPro" id="IPR011947">
    <property type="entry name" value="FCP1_euk"/>
</dbReference>
<keyword evidence="2 6" id="KW-0378">Hydrolase</keyword>
<evidence type="ECO:0000256" key="3">
    <source>
        <dbReference type="ARBA" id="ARBA00023242"/>
    </source>
</evidence>
<dbReference type="Gramene" id="Psat01G0034900-T2">
    <property type="protein sequence ID" value="KAI5440850.1"/>
    <property type="gene ID" value="KIW84_010349"/>
</dbReference>
<dbReference type="PANTHER" id="PTHR23081:SF36">
    <property type="entry name" value="RNA POLYMERASE II SUBUNIT A C-TERMINAL DOMAIN PHOSPHATASE"/>
    <property type="match status" value="1"/>
</dbReference>
<dbReference type="CDD" id="cd07521">
    <property type="entry name" value="HAD_FCP1-like"/>
    <property type="match status" value="1"/>
</dbReference>
<comment type="catalytic activity">
    <reaction evidence="5 6">
        <text>O-phospho-L-threonyl-[protein] + H2O = L-threonyl-[protein] + phosphate</text>
        <dbReference type="Rhea" id="RHEA:47004"/>
        <dbReference type="Rhea" id="RHEA-COMP:11060"/>
        <dbReference type="Rhea" id="RHEA-COMP:11605"/>
        <dbReference type="ChEBI" id="CHEBI:15377"/>
        <dbReference type="ChEBI" id="CHEBI:30013"/>
        <dbReference type="ChEBI" id="CHEBI:43474"/>
        <dbReference type="ChEBI" id="CHEBI:61977"/>
        <dbReference type="EC" id="3.1.3.16"/>
    </reaction>
</comment>
<evidence type="ECO:0000256" key="6">
    <source>
        <dbReference type="RuleBase" id="RU366066"/>
    </source>
</evidence>
<dbReference type="SUPFAM" id="SSF56784">
    <property type="entry name" value="HAD-like"/>
    <property type="match status" value="1"/>
</dbReference>
<dbReference type="InterPro" id="IPR004274">
    <property type="entry name" value="FCP1_dom"/>
</dbReference>
<keyword evidence="3 6" id="KW-0539">Nucleus</keyword>
<evidence type="ECO:0000256" key="5">
    <source>
        <dbReference type="ARBA" id="ARBA00048336"/>
    </source>
</evidence>
<dbReference type="InterPro" id="IPR023214">
    <property type="entry name" value="HAD_sf"/>
</dbReference>
<comment type="catalytic activity">
    <reaction evidence="4 6">
        <text>O-phospho-L-seryl-[protein] + H2O = L-seryl-[protein] + phosphate</text>
        <dbReference type="Rhea" id="RHEA:20629"/>
        <dbReference type="Rhea" id="RHEA-COMP:9863"/>
        <dbReference type="Rhea" id="RHEA-COMP:11604"/>
        <dbReference type="ChEBI" id="CHEBI:15377"/>
        <dbReference type="ChEBI" id="CHEBI:29999"/>
        <dbReference type="ChEBI" id="CHEBI:43474"/>
        <dbReference type="ChEBI" id="CHEBI:83421"/>
        <dbReference type="EC" id="3.1.3.16"/>
    </reaction>
</comment>
<evidence type="ECO:0000256" key="1">
    <source>
        <dbReference type="ARBA" id="ARBA00004123"/>
    </source>
</evidence>
<comment type="subcellular location">
    <subcellularLocation>
        <location evidence="1 6">Nucleus</location>
    </subcellularLocation>
</comment>
<evidence type="ECO:0000313" key="9">
    <source>
        <dbReference type="EMBL" id="KAI5440850.1"/>
    </source>
</evidence>
<accession>A0A9D4YNV8</accession>